<evidence type="ECO:0000256" key="2">
    <source>
        <dbReference type="SAM" id="MobiDB-lite"/>
    </source>
</evidence>
<feature type="region of interest" description="Disordered" evidence="2">
    <location>
        <begin position="240"/>
        <end position="268"/>
    </location>
</feature>
<dbReference type="InterPro" id="IPR036864">
    <property type="entry name" value="Zn2-C6_fun-type_DNA-bd_sf"/>
</dbReference>
<proteinExistence type="predicted"/>
<dbReference type="AlphaFoldDB" id="A0A9P4VN73"/>
<feature type="region of interest" description="Disordered" evidence="2">
    <location>
        <begin position="343"/>
        <end position="365"/>
    </location>
</feature>
<dbReference type="GO" id="GO:0000981">
    <property type="term" value="F:DNA-binding transcription factor activity, RNA polymerase II-specific"/>
    <property type="evidence" value="ECO:0007669"/>
    <property type="project" value="InterPro"/>
</dbReference>
<protein>
    <recommendedName>
        <fullName evidence="3">Zn(2)-C6 fungal-type domain-containing protein</fullName>
    </recommendedName>
</protein>
<organism evidence="4 5">
    <name type="scientific">Patellaria atrata CBS 101060</name>
    <dbReference type="NCBI Taxonomy" id="1346257"/>
    <lineage>
        <taxon>Eukaryota</taxon>
        <taxon>Fungi</taxon>
        <taxon>Dikarya</taxon>
        <taxon>Ascomycota</taxon>
        <taxon>Pezizomycotina</taxon>
        <taxon>Dothideomycetes</taxon>
        <taxon>Dothideomycetes incertae sedis</taxon>
        <taxon>Patellariales</taxon>
        <taxon>Patellariaceae</taxon>
        <taxon>Patellaria</taxon>
    </lineage>
</organism>
<keyword evidence="1" id="KW-0539">Nucleus</keyword>
<name>A0A9P4VN73_9PEZI</name>
<evidence type="ECO:0000256" key="1">
    <source>
        <dbReference type="ARBA" id="ARBA00023242"/>
    </source>
</evidence>
<dbReference type="SUPFAM" id="SSF57701">
    <property type="entry name" value="Zn2/Cys6 DNA-binding domain"/>
    <property type="match status" value="1"/>
</dbReference>
<reference evidence="4" key="1">
    <citation type="journal article" date="2020" name="Stud. Mycol.">
        <title>101 Dothideomycetes genomes: a test case for predicting lifestyles and emergence of pathogens.</title>
        <authorList>
            <person name="Haridas S."/>
            <person name="Albert R."/>
            <person name="Binder M."/>
            <person name="Bloem J."/>
            <person name="Labutti K."/>
            <person name="Salamov A."/>
            <person name="Andreopoulos B."/>
            <person name="Baker S."/>
            <person name="Barry K."/>
            <person name="Bills G."/>
            <person name="Bluhm B."/>
            <person name="Cannon C."/>
            <person name="Castanera R."/>
            <person name="Culley D."/>
            <person name="Daum C."/>
            <person name="Ezra D."/>
            <person name="Gonzalez J."/>
            <person name="Henrissat B."/>
            <person name="Kuo A."/>
            <person name="Liang C."/>
            <person name="Lipzen A."/>
            <person name="Lutzoni F."/>
            <person name="Magnuson J."/>
            <person name="Mondo S."/>
            <person name="Nolan M."/>
            <person name="Ohm R."/>
            <person name="Pangilinan J."/>
            <person name="Park H.-J."/>
            <person name="Ramirez L."/>
            <person name="Alfaro M."/>
            <person name="Sun H."/>
            <person name="Tritt A."/>
            <person name="Yoshinaga Y."/>
            <person name="Zwiers L.-H."/>
            <person name="Turgeon B."/>
            <person name="Goodwin S."/>
            <person name="Spatafora J."/>
            <person name="Crous P."/>
            <person name="Grigoriev I."/>
        </authorList>
    </citation>
    <scope>NUCLEOTIDE SEQUENCE</scope>
    <source>
        <strain evidence="4">CBS 101060</strain>
    </source>
</reference>
<accession>A0A9P4VN73</accession>
<evidence type="ECO:0000259" key="3">
    <source>
        <dbReference type="Pfam" id="PF00172"/>
    </source>
</evidence>
<dbReference type="EMBL" id="MU006125">
    <property type="protein sequence ID" value="KAF2834209.1"/>
    <property type="molecule type" value="Genomic_DNA"/>
</dbReference>
<dbReference type="InterPro" id="IPR001138">
    <property type="entry name" value="Zn2Cys6_DnaBD"/>
</dbReference>
<dbReference type="GO" id="GO:0008270">
    <property type="term" value="F:zinc ion binding"/>
    <property type="evidence" value="ECO:0007669"/>
    <property type="project" value="InterPro"/>
</dbReference>
<dbReference type="Pfam" id="PF00172">
    <property type="entry name" value="Zn_clus"/>
    <property type="match status" value="1"/>
</dbReference>
<sequence>MLKEDPLERLSASECLEELANLREVIIPAQNFETDYGTPTEKMSSSCIMDALRAAGYGGGQETSVEEAETQIHLSALSIPKSDRRLGNYFDTAKEYERSRQDGGGQELATEEARTWSAFPTLSTLKSVRQPGEFLERLPQIWDPPGETTCRPEEDEGSRQEVGIGTGNGSDRKHPKRQRTEGSSVITSQLTHQTSGEVLLAAFSDRGSSVNTDTSSKITEWEGSSYLRPFRLSEVLERHSIQHHEDDQSAPSPKAADKNQPSGSFQKATVESTAHLQDVQKDLDLSTVPHGLIRDTGTLTDAGAQANRHYMQDTYNRSKEQFEEVKQRYTLVGMSSPPFAADKLQSNLPDEVGHGNGPTEQTQQPTEKRFLVVSTIYGAIHLLVEGSNLLVNATNIAKIFGYNRILSFKGRPRPILSLTRELDTRLQGSYYTVESALKFCDLLPAQSDAQATHAIGQVLKETLQRCIENHRSGQDKLLIKPLYRNKIRQRCGRCARLHIICNREIPCQNCTQASKDCVYGARQ</sequence>
<feature type="region of interest" description="Disordered" evidence="2">
    <location>
        <begin position="138"/>
        <end position="191"/>
    </location>
</feature>
<gene>
    <name evidence="4" type="ORF">M501DRAFT_604523</name>
</gene>
<evidence type="ECO:0000313" key="5">
    <source>
        <dbReference type="Proteomes" id="UP000799429"/>
    </source>
</evidence>
<feature type="compositionally biased region" description="Polar residues" evidence="2">
    <location>
        <begin position="259"/>
        <end position="268"/>
    </location>
</feature>
<dbReference type="Proteomes" id="UP000799429">
    <property type="component" value="Unassembled WGS sequence"/>
</dbReference>
<feature type="domain" description="Zn(2)-C6 fungal-type" evidence="3">
    <location>
        <begin position="491"/>
        <end position="519"/>
    </location>
</feature>
<feature type="compositionally biased region" description="Polar residues" evidence="2">
    <location>
        <begin position="181"/>
        <end position="191"/>
    </location>
</feature>
<evidence type="ECO:0000313" key="4">
    <source>
        <dbReference type="EMBL" id="KAF2834209.1"/>
    </source>
</evidence>
<keyword evidence="5" id="KW-1185">Reference proteome</keyword>
<comment type="caution">
    <text evidence="4">The sequence shown here is derived from an EMBL/GenBank/DDBJ whole genome shotgun (WGS) entry which is preliminary data.</text>
</comment>
<dbReference type="OrthoDB" id="10434797at2759"/>
<dbReference type="CDD" id="cd00067">
    <property type="entry name" value="GAL4"/>
    <property type="match status" value="1"/>
</dbReference>